<keyword evidence="1" id="KW-0143">Chaperone</keyword>
<evidence type="ECO:0000259" key="2">
    <source>
        <dbReference type="PROSITE" id="PS50076"/>
    </source>
</evidence>
<comment type="caution">
    <text evidence="3">The sequence shown here is derived from an EMBL/GenBank/DDBJ whole genome shotgun (WGS) entry which is preliminary data.</text>
</comment>
<dbReference type="EMBL" id="JBHLWI010000032">
    <property type="protein sequence ID" value="MFC0263387.1"/>
    <property type="molecule type" value="Genomic_DNA"/>
</dbReference>
<keyword evidence="4" id="KW-1185">Reference proteome</keyword>
<organism evidence="3 4">
    <name type="scientific">Fontibacter flavus</name>
    <dbReference type="NCBI Taxonomy" id="654838"/>
    <lineage>
        <taxon>Bacteria</taxon>
        <taxon>Pseudomonadati</taxon>
        <taxon>Bacteroidota</taxon>
        <taxon>Cytophagia</taxon>
        <taxon>Cytophagales</taxon>
        <taxon>Cyclobacteriaceae</taxon>
        <taxon>Fontibacter</taxon>
    </lineage>
</organism>
<dbReference type="PANTHER" id="PTHR44360:SF1">
    <property type="entry name" value="DNAJ HOMOLOG SUBFAMILY B MEMBER 9"/>
    <property type="match status" value="1"/>
</dbReference>
<dbReference type="CDD" id="cd06257">
    <property type="entry name" value="DnaJ"/>
    <property type="match status" value="1"/>
</dbReference>
<dbReference type="SUPFAM" id="SSF46565">
    <property type="entry name" value="Chaperone J-domain"/>
    <property type="match status" value="1"/>
</dbReference>
<feature type="domain" description="J" evidence="2">
    <location>
        <begin position="3"/>
        <end position="67"/>
    </location>
</feature>
<dbReference type="InterPro" id="IPR001623">
    <property type="entry name" value="DnaJ_domain"/>
</dbReference>
<accession>A0ABV6FU99</accession>
<dbReference type="PRINTS" id="PR00625">
    <property type="entry name" value="JDOMAIN"/>
</dbReference>
<sequence>MKNYYEILGVSKDSTISEIKISYRKLAFKWHPDKNLEKNTTSKFLEIQEAYEILSDPNSRRVFDNLYFTNSDSSNNDIQSTKFKDFVDKAKERSSKLAKVKFEDFKKVVKKSLKESGNVIWNSIAKTFSVVLIVGVVSTVWRGCSFSSSTIPSNERLILEKNITHITVVEKRYINGRFKNEFESYQVDGYAKIDSLKIFIDIKDGVLGEPLELKITKVKKSKLNNRGEYSYTYSTNKGDLKLLMKNNHEPLSLISEDVSFRF</sequence>
<reference evidence="3 4" key="1">
    <citation type="submission" date="2024-09" db="EMBL/GenBank/DDBJ databases">
        <authorList>
            <person name="Sun Q."/>
            <person name="Mori K."/>
        </authorList>
    </citation>
    <scope>NUCLEOTIDE SEQUENCE [LARGE SCALE GENOMIC DNA]</scope>
    <source>
        <strain evidence="3 4">CCM 7650</strain>
    </source>
</reference>
<evidence type="ECO:0000256" key="1">
    <source>
        <dbReference type="ARBA" id="ARBA00023186"/>
    </source>
</evidence>
<proteinExistence type="predicted"/>
<gene>
    <name evidence="3" type="ORF">ACFFIP_11915</name>
</gene>
<name>A0ABV6FU99_9BACT</name>
<dbReference type="RefSeq" id="WP_382387873.1">
    <property type="nucleotide sequence ID" value="NZ_JBHLWI010000032.1"/>
</dbReference>
<dbReference type="InterPro" id="IPR036869">
    <property type="entry name" value="J_dom_sf"/>
</dbReference>
<evidence type="ECO:0000313" key="3">
    <source>
        <dbReference type="EMBL" id="MFC0263387.1"/>
    </source>
</evidence>
<dbReference type="Gene3D" id="1.10.287.110">
    <property type="entry name" value="DnaJ domain"/>
    <property type="match status" value="1"/>
</dbReference>
<evidence type="ECO:0000313" key="4">
    <source>
        <dbReference type="Proteomes" id="UP001589797"/>
    </source>
</evidence>
<dbReference type="PROSITE" id="PS50076">
    <property type="entry name" value="DNAJ_2"/>
    <property type="match status" value="1"/>
</dbReference>
<protein>
    <submittedName>
        <fullName evidence="3">DnaJ domain-containing protein</fullName>
    </submittedName>
</protein>
<dbReference type="Proteomes" id="UP001589797">
    <property type="component" value="Unassembled WGS sequence"/>
</dbReference>
<dbReference type="PANTHER" id="PTHR44360">
    <property type="entry name" value="DNAJ HOMOLOG SUBFAMILY B MEMBER 9"/>
    <property type="match status" value="1"/>
</dbReference>
<dbReference type="InterPro" id="IPR051948">
    <property type="entry name" value="Hsp70_co-chaperone_J-domain"/>
</dbReference>
<dbReference type="Pfam" id="PF00226">
    <property type="entry name" value="DnaJ"/>
    <property type="match status" value="1"/>
</dbReference>
<dbReference type="SMART" id="SM00271">
    <property type="entry name" value="DnaJ"/>
    <property type="match status" value="1"/>
</dbReference>